<dbReference type="Pfam" id="PF01053">
    <property type="entry name" value="Cys_Met_Meta_PP"/>
    <property type="match status" value="1"/>
</dbReference>
<dbReference type="FunFam" id="3.40.640.10:FF:000035">
    <property type="entry name" value="O-succinylhomoserine sulfhydrylase"/>
    <property type="match status" value="1"/>
</dbReference>
<dbReference type="RefSeq" id="WP_115315519.1">
    <property type="nucleotide sequence ID" value="NZ_LWIF01000001.1"/>
</dbReference>
<dbReference type="EMBL" id="UGTA01000001">
    <property type="protein sequence ID" value="SUB59022.1"/>
    <property type="molecule type" value="Genomic_DNA"/>
</dbReference>
<proteinExistence type="inferred from homology"/>
<keyword evidence="4 5" id="KW-0663">Pyridoxal phosphate</keyword>
<evidence type="ECO:0000256" key="3">
    <source>
        <dbReference type="ARBA" id="ARBA00022679"/>
    </source>
</evidence>
<dbReference type="SUPFAM" id="SSF53383">
    <property type="entry name" value="PLP-dependent transferases"/>
    <property type="match status" value="1"/>
</dbReference>
<evidence type="ECO:0000256" key="6">
    <source>
        <dbReference type="RuleBase" id="RU362118"/>
    </source>
</evidence>
<dbReference type="PANTHER" id="PTHR43797:SF3">
    <property type="entry name" value="O-ACETYLHOMOSERINE SULFHYDRYLASE"/>
    <property type="match status" value="1"/>
</dbReference>
<dbReference type="InterPro" id="IPR000277">
    <property type="entry name" value="Cys/Met-Metab_PyrdxlP-dep_enz"/>
</dbReference>
<evidence type="ECO:0000313" key="8">
    <source>
        <dbReference type="Proteomes" id="UP000255417"/>
    </source>
</evidence>
<evidence type="ECO:0000256" key="1">
    <source>
        <dbReference type="ARBA" id="ARBA00001933"/>
    </source>
</evidence>
<dbReference type="GO" id="GO:0003961">
    <property type="term" value="F:O-acetylhomoserine aminocarboxypropyltransferase activity"/>
    <property type="evidence" value="ECO:0007669"/>
    <property type="project" value="TreeGrafter"/>
</dbReference>
<comment type="similarity">
    <text evidence="2 6">Belongs to the trans-sulfuration enzymes family.</text>
</comment>
<accession>A0A379C9G3</accession>
<dbReference type="AlphaFoldDB" id="A0A379C9G3"/>
<keyword evidence="3" id="KW-0808">Transferase</keyword>
<sequence>MTNTTNFDIATQCVKGTYQAGNTEPMVAPIIQSTTYRYDSSDSLAAAFNLEQATPIYTRIGNPTLSVLEEKLALLEKGIAAVTTASGQAAVFYSIANIAQAGDHIIALSNLYGGTYTLLSGILKQLGIKVTFVEPSASVAEIVGISQENTKLIFAETIGNPCLDVLDFENVSRAAKQIDIPLIVDNTFATPYLCNPKDFGANIIVHSTTKYLDGHATSLGGVVIDCGNFNWNNGKFPGLSEPNEAYHDLIYTETFGDAAYAVKLRTGLLRDIGATLAPFNAFLTNLGTETLHLRMERHSSNALAVAQFLEKHPKVEWVNYPHLASSPSYDLAKKYLSRGGSGVVSFGIKGGSEAAKKFIDTMQLAMLVTHVGDLRTFAIHPASTTHRQLSDEALEKAGITPNLIRYNVGIEHIDDILRDIEQTLSQI</sequence>
<evidence type="ECO:0000256" key="2">
    <source>
        <dbReference type="ARBA" id="ARBA00009077"/>
    </source>
</evidence>
<dbReference type="EC" id="4.4.1.11" evidence="7"/>
<feature type="modified residue" description="N6-(pyridoxal phosphate)lysine" evidence="5">
    <location>
        <position position="210"/>
    </location>
</feature>
<evidence type="ECO:0000256" key="4">
    <source>
        <dbReference type="ARBA" id="ARBA00022898"/>
    </source>
</evidence>
<evidence type="ECO:0000313" key="7">
    <source>
        <dbReference type="EMBL" id="SUB59022.1"/>
    </source>
</evidence>
<dbReference type="PANTHER" id="PTHR43797">
    <property type="entry name" value="HOMOCYSTEINE/CYSTEINE SYNTHASE"/>
    <property type="match status" value="1"/>
</dbReference>
<keyword evidence="7" id="KW-0456">Lyase</keyword>
<keyword evidence="8" id="KW-1185">Reference proteome</keyword>
<dbReference type="GO" id="GO:0005737">
    <property type="term" value="C:cytoplasm"/>
    <property type="evidence" value="ECO:0007669"/>
    <property type="project" value="TreeGrafter"/>
</dbReference>
<dbReference type="InterPro" id="IPR015422">
    <property type="entry name" value="PyrdxlP-dep_Trfase_small"/>
</dbReference>
<dbReference type="GO" id="GO:0030170">
    <property type="term" value="F:pyridoxal phosphate binding"/>
    <property type="evidence" value="ECO:0007669"/>
    <property type="project" value="InterPro"/>
</dbReference>
<dbReference type="InterPro" id="IPR015421">
    <property type="entry name" value="PyrdxlP-dep_Trfase_major"/>
</dbReference>
<dbReference type="GO" id="GO:0004124">
    <property type="term" value="F:cysteine synthase activity"/>
    <property type="evidence" value="ECO:0007669"/>
    <property type="project" value="TreeGrafter"/>
</dbReference>
<organism evidence="7 8">
    <name type="scientific">Phocoenobacter uteri</name>
    <dbReference type="NCBI Taxonomy" id="146806"/>
    <lineage>
        <taxon>Bacteria</taxon>
        <taxon>Pseudomonadati</taxon>
        <taxon>Pseudomonadota</taxon>
        <taxon>Gammaproteobacteria</taxon>
        <taxon>Pasteurellales</taxon>
        <taxon>Pasteurellaceae</taxon>
        <taxon>Phocoenobacter</taxon>
    </lineage>
</organism>
<dbReference type="PIRSF" id="PIRSF001434">
    <property type="entry name" value="CGS"/>
    <property type="match status" value="1"/>
</dbReference>
<dbReference type="Proteomes" id="UP000255417">
    <property type="component" value="Unassembled WGS sequence"/>
</dbReference>
<dbReference type="GO" id="GO:0018826">
    <property type="term" value="F:methionine gamma-lyase activity"/>
    <property type="evidence" value="ECO:0007669"/>
    <property type="project" value="UniProtKB-EC"/>
</dbReference>
<dbReference type="GO" id="GO:0019346">
    <property type="term" value="P:transsulfuration"/>
    <property type="evidence" value="ECO:0007669"/>
    <property type="project" value="InterPro"/>
</dbReference>
<dbReference type="CDD" id="cd00614">
    <property type="entry name" value="CGS_like"/>
    <property type="match status" value="1"/>
</dbReference>
<dbReference type="Gene3D" id="3.90.1150.10">
    <property type="entry name" value="Aspartate Aminotransferase, domain 1"/>
    <property type="match status" value="1"/>
</dbReference>
<dbReference type="NCBIfam" id="TIGR01326">
    <property type="entry name" value="OAH_OAS_sulfhy"/>
    <property type="match status" value="1"/>
</dbReference>
<dbReference type="GO" id="GO:0071269">
    <property type="term" value="P:L-homocysteine biosynthetic process"/>
    <property type="evidence" value="ECO:0007669"/>
    <property type="project" value="TreeGrafter"/>
</dbReference>
<reference evidence="7 8" key="1">
    <citation type="submission" date="2018-06" db="EMBL/GenBank/DDBJ databases">
        <authorList>
            <consortium name="Pathogen Informatics"/>
            <person name="Doyle S."/>
        </authorList>
    </citation>
    <scope>NUCLEOTIDE SEQUENCE [LARGE SCALE GENOMIC DNA]</scope>
    <source>
        <strain evidence="7 8">NCTC12872</strain>
    </source>
</reference>
<name>A0A379C9G3_9PAST</name>
<protein>
    <submittedName>
        <fullName evidence="7">Methionine gamma-lyase</fullName>
        <ecNumber evidence="7">4.4.1.11</ecNumber>
    </submittedName>
</protein>
<dbReference type="Gene3D" id="3.40.640.10">
    <property type="entry name" value="Type I PLP-dependent aspartate aminotransferase-like (Major domain)"/>
    <property type="match status" value="1"/>
</dbReference>
<dbReference type="OrthoDB" id="9805807at2"/>
<dbReference type="InterPro" id="IPR006235">
    <property type="entry name" value="OAc-hSer/O-AcSer_sulfhydrylase"/>
</dbReference>
<dbReference type="InterPro" id="IPR015424">
    <property type="entry name" value="PyrdxlP-dep_Trfase"/>
</dbReference>
<comment type="cofactor">
    <cofactor evidence="1 6">
        <name>pyridoxal 5'-phosphate</name>
        <dbReference type="ChEBI" id="CHEBI:597326"/>
    </cofactor>
</comment>
<gene>
    <name evidence="7" type="primary">mdeA</name>
    <name evidence="7" type="ORF">NCTC12872_00996</name>
</gene>
<dbReference type="GO" id="GO:0006535">
    <property type="term" value="P:cysteine biosynthetic process from serine"/>
    <property type="evidence" value="ECO:0007669"/>
    <property type="project" value="TreeGrafter"/>
</dbReference>
<evidence type="ECO:0000256" key="5">
    <source>
        <dbReference type="PIRSR" id="PIRSR001434-2"/>
    </source>
</evidence>